<sequence>MYETVRLFGVPPPWRSVAMTEPRILVNGPDGTMDLDLPPGTQVSLNVFACHTSPEWCDDGEVWDPKRWIQQASVGVEEQLVINDKRFFGWGAGPRVCPGQIVPASKDDEGEEVAGDAIRKLVAASAASLTVYLPEPEKLWFKFVKR</sequence>
<evidence type="ECO:0008006" key="4">
    <source>
        <dbReference type="Google" id="ProtNLM"/>
    </source>
</evidence>
<dbReference type="EMBL" id="MU006233">
    <property type="protein sequence ID" value="KAF2823065.1"/>
    <property type="molecule type" value="Genomic_DNA"/>
</dbReference>
<reference evidence="2" key="1">
    <citation type="journal article" date="2020" name="Stud. Mycol.">
        <title>101 Dothideomycetes genomes: a test case for predicting lifestyles and emergence of pathogens.</title>
        <authorList>
            <person name="Haridas S."/>
            <person name="Albert R."/>
            <person name="Binder M."/>
            <person name="Bloem J."/>
            <person name="Labutti K."/>
            <person name="Salamov A."/>
            <person name="Andreopoulos B."/>
            <person name="Baker S."/>
            <person name="Barry K."/>
            <person name="Bills G."/>
            <person name="Bluhm B."/>
            <person name="Cannon C."/>
            <person name="Castanera R."/>
            <person name="Culley D."/>
            <person name="Daum C."/>
            <person name="Ezra D."/>
            <person name="Gonzalez J."/>
            <person name="Henrissat B."/>
            <person name="Kuo A."/>
            <person name="Liang C."/>
            <person name="Lipzen A."/>
            <person name="Lutzoni F."/>
            <person name="Magnuson J."/>
            <person name="Mondo S."/>
            <person name="Nolan M."/>
            <person name="Ohm R."/>
            <person name="Pangilinan J."/>
            <person name="Park H.-J."/>
            <person name="Ramirez L."/>
            <person name="Alfaro M."/>
            <person name="Sun H."/>
            <person name="Tritt A."/>
            <person name="Yoshinaga Y."/>
            <person name="Zwiers L.-H."/>
            <person name="Turgeon B."/>
            <person name="Goodwin S."/>
            <person name="Spatafora J."/>
            <person name="Crous P."/>
            <person name="Grigoriev I."/>
        </authorList>
    </citation>
    <scope>NUCLEOTIDE SEQUENCE</scope>
    <source>
        <strain evidence="2">CBS 113818</strain>
    </source>
</reference>
<dbReference type="GO" id="GO:0016705">
    <property type="term" value="F:oxidoreductase activity, acting on paired donors, with incorporation or reduction of molecular oxygen"/>
    <property type="evidence" value="ECO:0007669"/>
    <property type="project" value="InterPro"/>
</dbReference>
<comment type="similarity">
    <text evidence="1">Belongs to the cytochrome P450 family.</text>
</comment>
<dbReference type="InterPro" id="IPR050121">
    <property type="entry name" value="Cytochrome_P450_monoxygenase"/>
</dbReference>
<dbReference type="Gene3D" id="1.10.630.10">
    <property type="entry name" value="Cytochrome P450"/>
    <property type="match status" value="1"/>
</dbReference>
<dbReference type="GO" id="GO:0020037">
    <property type="term" value="F:heme binding"/>
    <property type="evidence" value="ECO:0007669"/>
    <property type="project" value="InterPro"/>
</dbReference>
<organism evidence="2 3">
    <name type="scientific">Ophiobolus disseminans</name>
    <dbReference type="NCBI Taxonomy" id="1469910"/>
    <lineage>
        <taxon>Eukaryota</taxon>
        <taxon>Fungi</taxon>
        <taxon>Dikarya</taxon>
        <taxon>Ascomycota</taxon>
        <taxon>Pezizomycotina</taxon>
        <taxon>Dothideomycetes</taxon>
        <taxon>Pleosporomycetidae</taxon>
        <taxon>Pleosporales</taxon>
        <taxon>Pleosporineae</taxon>
        <taxon>Phaeosphaeriaceae</taxon>
        <taxon>Ophiobolus</taxon>
    </lineage>
</organism>
<evidence type="ECO:0000313" key="3">
    <source>
        <dbReference type="Proteomes" id="UP000799424"/>
    </source>
</evidence>
<dbReference type="AlphaFoldDB" id="A0A6A6ZS10"/>
<dbReference type="SUPFAM" id="SSF48264">
    <property type="entry name" value="Cytochrome P450"/>
    <property type="match status" value="1"/>
</dbReference>
<dbReference type="PANTHER" id="PTHR24305:SF166">
    <property type="entry name" value="CYTOCHROME P450 12A4, MITOCHONDRIAL-RELATED"/>
    <property type="match status" value="1"/>
</dbReference>
<dbReference type="Proteomes" id="UP000799424">
    <property type="component" value="Unassembled WGS sequence"/>
</dbReference>
<keyword evidence="3" id="KW-1185">Reference proteome</keyword>
<dbReference type="PANTHER" id="PTHR24305">
    <property type="entry name" value="CYTOCHROME P450"/>
    <property type="match status" value="1"/>
</dbReference>
<name>A0A6A6ZS10_9PLEO</name>
<evidence type="ECO:0000313" key="2">
    <source>
        <dbReference type="EMBL" id="KAF2823065.1"/>
    </source>
</evidence>
<dbReference type="InterPro" id="IPR001128">
    <property type="entry name" value="Cyt_P450"/>
</dbReference>
<proteinExistence type="inferred from homology"/>
<dbReference type="InterPro" id="IPR036396">
    <property type="entry name" value="Cyt_P450_sf"/>
</dbReference>
<dbReference type="OrthoDB" id="2685000at2759"/>
<gene>
    <name evidence="2" type="ORF">CC86DRAFT_75699</name>
</gene>
<protein>
    <recommendedName>
        <fullName evidence="4">Cytochrome P450</fullName>
    </recommendedName>
</protein>
<dbReference type="GO" id="GO:0005506">
    <property type="term" value="F:iron ion binding"/>
    <property type="evidence" value="ECO:0007669"/>
    <property type="project" value="InterPro"/>
</dbReference>
<accession>A0A6A6ZS10</accession>
<dbReference type="GO" id="GO:0004497">
    <property type="term" value="F:monooxygenase activity"/>
    <property type="evidence" value="ECO:0007669"/>
    <property type="project" value="InterPro"/>
</dbReference>
<dbReference type="Pfam" id="PF00067">
    <property type="entry name" value="p450"/>
    <property type="match status" value="1"/>
</dbReference>
<evidence type="ECO:0000256" key="1">
    <source>
        <dbReference type="ARBA" id="ARBA00010617"/>
    </source>
</evidence>